<evidence type="ECO:0000256" key="1">
    <source>
        <dbReference type="ARBA" id="ARBA00009402"/>
    </source>
</evidence>
<dbReference type="NCBIfam" id="NF033527">
    <property type="entry name" value="transpos_Tn3"/>
    <property type="match status" value="1"/>
</dbReference>
<keyword evidence="7" id="KW-1185">Reference proteome</keyword>
<evidence type="ECO:0000313" key="6">
    <source>
        <dbReference type="EMBL" id="GHO51391.1"/>
    </source>
</evidence>
<evidence type="ECO:0000256" key="2">
    <source>
        <dbReference type="ARBA" id="ARBA00022578"/>
    </source>
</evidence>
<keyword evidence="2" id="KW-0815">Transposition</keyword>
<evidence type="ECO:0000256" key="4">
    <source>
        <dbReference type="ARBA" id="ARBA00023172"/>
    </source>
</evidence>
<dbReference type="GO" id="GO:0004803">
    <property type="term" value="F:transposase activity"/>
    <property type="evidence" value="ECO:0007669"/>
    <property type="project" value="InterPro"/>
</dbReference>
<keyword evidence="3" id="KW-0238">DNA-binding</keyword>
<dbReference type="AlphaFoldDB" id="A0A8J3ICA6"/>
<gene>
    <name evidence="6" type="ORF">KSX_95540</name>
</gene>
<dbReference type="Pfam" id="PF01526">
    <property type="entry name" value="DDE_Tnp_Tn3"/>
    <property type="match status" value="1"/>
</dbReference>
<protein>
    <recommendedName>
        <fullName evidence="5">Tn3 transposase DDE domain-containing protein</fullName>
    </recommendedName>
</protein>
<dbReference type="Proteomes" id="UP000612362">
    <property type="component" value="Unassembled WGS sequence"/>
</dbReference>
<dbReference type="InterPro" id="IPR002513">
    <property type="entry name" value="Tn3_Tnp_DDE_dom"/>
</dbReference>
<comment type="caution">
    <text evidence="6">The sequence shown here is derived from an EMBL/GenBank/DDBJ whole genome shotgun (WGS) entry which is preliminary data.</text>
</comment>
<evidence type="ECO:0000256" key="3">
    <source>
        <dbReference type="ARBA" id="ARBA00023125"/>
    </source>
</evidence>
<dbReference type="EMBL" id="BNJF01000012">
    <property type="protein sequence ID" value="GHO51391.1"/>
    <property type="molecule type" value="Genomic_DNA"/>
</dbReference>
<organism evidence="6 7">
    <name type="scientific">Ktedonospora formicarum</name>
    <dbReference type="NCBI Taxonomy" id="2778364"/>
    <lineage>
        <taxon>Bacteria</taxon>
        <taxon>Bacillati</taxon>
        <taxon>Chloroflexota</taxon>
        <taxon>Ktedonobacteria</taxon>
        <taxon>Ktedonobacterales</taxon>
        <taxon>Ktedonobacteraceae</taxon>
        <taxon>Ktedonospora</taxon>
    </lineage>
</organism>
<dbReference type="GO" id="GO:0003677">
    <property type="term" value="F:DNA binding"/>
    <property type="evidence" value="ECO:0007669"/>
    <property type="project" value="UniProtKB-KW"/>
</dbReference>
<proteinExistence type="inferred from homology"/>
<dbReference type="InterPro" id="IPR047653">
    <property type="entry name" value="Tn3-like_transpos"/>
</dbReference>
<accession>A0A8J3ICA6</accession>
<feature type="domain" description="Tn3 transposase DDE" evidence="5">
    <location>
        <begin position="270"/>
        <end position="658"/>
    </location>
</feature>
<sequence length="692" mass="78895">MRKEERTITEHLVEVLADVVQASADAKDAADRGSLVSSILERAGGQALLLEQCEQVSAHHGDRYQPFLKKFYGSHRRALFQVIKTLDFRSTTSDLTLIEAMQFIIAHEQNPKQYLEATFDLPFASKKWQRTVLARRKGKTWFARHHLETCVFSYLAEELKSGDLCVAGSEQFADYRDQLLSWEACEPKVVAYCHQLNLPATAEGFVSHLRTWLTEMAAEVDRTRPENHSLMINEKGEPSLRRTRTKGPPDGLAQLEEALREKIPERHLLDVIVRIEHLTGFRRHLGPLSGNEPKTDDAWERQALAIFAYGTNLGPQQMARHLRGQLSADQIAHIDRRHMTAEKLDAALRDVINCFNRYTLPHYWGDEKRAAADGTQYELAEENLLAEQHIRYGGFGGIAYHHVSDMYIMLFTQFIACGVWEAVHILDGLIRNRSDVSPTTIHADTQGQNLPVFGLSYMLGIKLLPRIRNWKDLKFYRPSREAVYEHIDALFHDNVIDWNLLQTHWQDLLRVAISIQEGKVLPSMLLRKLTTSSHKNRLYQAFHALGCVNRTVFLLTLISDVKLREVIHRATNKVEQYNALEDWVRFAEGGTMYARAFEEQEKLVKYTGLLTSCIILDNTLEISAALNTLAREGCIPTIDELAALSPYQTRHIKRFGNYEIDFSAVPALIADDLTFPLEAPTEPAPIEPVQEP</sequence>
<reference evidence="6" key="1">
    <citation type="submission" date="2020-10" db="EMBL/GenBank/DDBJ databases">
        <title>Taxonomic study of unclassified bacteria belonging to the class Ktedonobacteria.</title>
        <authorList>
            <person name="Yabe S."/>
            <person name="Wang C.M."/>
            <person name="Zheng Y."/>
            <person name="Sakai Y."/>
            <person name="Cavaletti L."/>
            <person name="Monciardini P."/>
            <person name="Donadio S."/>
        </authorList>
    </citation>
    <scope>NUCLEOTIDE SEQUENCE</scope>
    <source>
        <strain evidence="6">SOSP1-1</strain>
    </source>
</reference>
<evidence type="ECO:0000259" key="5">
    <source>
        <dbReference type="Pfam" id="PF01526"/>
    </source>
</evidence>
<dbReference type="GO" id="GO:0006313">
    <property type="term" value="P:DNA transposition"/>
    <property type="evidence" value="ECO:0007669"/>
    <property type="project" value="InterPro"/>
</dbReference>
<evidence type="ECO:0000313" key="7">
    <source>
        <dbReference type="Proteomes" id="UP000612362"/>
    </source>
</evidence>
<dbReference type="RefSeq" id="WP_220200305.1">
    <property type="nucleotide sequence ID" value="NZ_BNJF01000012.1"/>
</dbReference>
<keyword evidence="4" id="KW-0233">DNA recombination</keyword>
<name>A0A8J3ICA6_9CHLR</name>
<comment type="similarity">
    <text evidence="1">Belongs to the transposase 7 family.</text>
</comment>